<evidence type="ECO:0000313" key="2">
    <source>
        <dbReference type="Proteomes" id="UP001634393"/>
    </source>
</evidence>
<gene>
    <name evidence="1" type="ORF">ACJIZ3_011960</name>
</gene>
<accession>A0ABD3UNT6</accession>
<name>A0ABD3UNT6_9LAMI</name>
<proteinExistence type="predicted"/>
<dbReference type="Proteomes" id="UP001634393">
    <property type="component" value="Unassembled WGS sequence"/>
</dbReference>
<comment type="caution">
    <text evidence="1">The sequence shown here is derived from an EMBL/GenBank/DDBJ whole genome shotgun (WGS) entry which is preliminary data.</text>
</comment>
<protein>
    <submittedName>
        <fullName evidence="1">Uncharacterized protein</fullName>
    </submittedName>
</protein>
<keyword evidence="2" id="KW-1185">Reference proteome</keyword>
<dbReference type="EMBL" id="JBJXBP010000001">
    <property type="protein sequence ID" value="KAL3850078.1"/>
    <property type="molecule type" value="Genomic_DNA"/>
</dbReference>
<sequence length="109" mass="12243">MKMEGFWTFCSFYKGCWLQSELGERCLSKCHKQTHSMDGAMISQPEIVYWSSNKTDGFGLPYSLFIGERAPRFPLVPTVTPGIATALLPTNPPFFTTIFPYLTLPPSPS</sequence>
<evidence type="ECO:0000313" key="1">
    <source>
        <dbReference type="EMBL" id="KAL3850078.1"/>
    </source>
</evidence>
<reference evidence="1 2" key="1">
    <citation type="submission" date="2024-12" db="EMBL/GenBank/DDBJ databases">
        <title>The unique morphological basis and parallel evolutionary history of personate flowers in Penstemon.</title>
        <authorList>
            <person name="Depatie T.H."/>
            <person name="Wessinger C.A."/>
        </authorList>
    </citation>
    <scope>NUCLEOTIDE SEQUENCE [LARGE SCALE GENOMIC DNA]</scope>
    <source>
        <strain evidence="1">WTNN_2</strain>
        <tissue evidence="1">Leaf</tissue>
    </source>
</reference>
<dbReference type="AlphaFoldDB" id="A0ABD3UNT6"/>
<organism evidence="1 2">
    <name type="scientific">Penstemon smallii</name>
    <dbReference type="NCBI Taxonomy" id="265156"/>
    <lineage>
        <taxon>Eukaryota</taxon>
        <taxon>Viridiplantae</taxon>
        <taxon>Streptophyta</taxon>
        <taxon>Embryophyta</taxon>
        <taxon>Tracheophyta</taxon>
        <taxon>Spermatophyta</taxon>
        <taxon>Magnoliopsida</taxon>
        <taxon>eudicotyledons</taxon>
        <taxon>Gunneridae</taxon>
        <taxon>Pentapetalae</taxon>
        <taxon>asterids</taxon>
        <taxon>lamiids</taxon>
        <taxon>Lamiales</taxon>
        <taxon>Plantaginaceae</taxon>
        <taxon>Cheloneae</taxon>
        <taxon>Penstemon</taxon>
    </lineage>
</organism>